<gene>
    <name evidence="1" type="ORF">CERZMDRAFT_88832</name>
</gene>
<sequence>MCVDGFLVPMNILNPFWKDVLHYIDYRAYVFQGMMVNEFKERTYNCPEVDGQYAALRPGFTAKALLEVGERAQELDRSCMQPAYSSTQHPSSAPNAGEGVVREPGPLFEMMYAPSLCQRHNRQMHAHRRACLSRHVVE</sequence>
<proteinExistence type="predicted"/>
<evidence type="ECO:0000313" key="1">
    <source>
        <dbReference type="EMBL" id="KAF2207069.1"/>
    </source>
</evidence>
<organism evidence="1 2">
    <name type="scientific">Cercospora zeae-maydis SCOH1-5</name>
    <dbReference type="NCBI Taxonomy" id="717836"/>
    <lineage>
        <taxon>Eukaryota</taxon>
        <taxon>Fungi</taxon>
        <taxon>Dikarya</taxon>
        <taxon>Ascomycota</taxon>
        <taxon>Pezizomycotina</taxon>
        <taxon>Dothideomycetes</taxon>
        <taxon>Dothideomycetidae</taxon>
        <taxon>Mycosphaerellales</taxon>
        <taxon>Mycosphaerellaceae</taxon>
        <taxon>Cercospora</taxon>
    </lineage>
</organism>
<evidence type="ECO:0000313" key="2">
    <source>
        <dbReference type="Proteomes" id="UP000799539"/>
    </source>
</evidence>
<name>A0A6A6F1K7_9PEZI</name>
<accession>A0A6A6F1K7</accession>
<dbReference type="OrthoDB" id="66620at2759"/>
<reference evidence="1" key="1">
    <citation type="journal article" date="2020" name="Stud. Mycol.">
        <title>101 Dothideomycetes genomes: a test case for predicting lifestyles and emergence of pathogens.</title>
        <authorList>
            <person name="Haridas S."/>
            <person name="Albert R."/>
            <person name="Binder M."/>
            <person name="Bloem J."/>
            <person name="Labutti K."/>
            <person name="Salamov A."/>
            <person name="Andreopoulos B."/>
            <person name="Baker S."/>
            <person name="Barry K."/>
            <person name="Bills G."/>
            <person name="Bluhm B."/>
            <person name="Cannon C."/>
            <person name="Castanera R."/>
            <person name="Culley D."/>
            <person name="Daum C."/>
            <person name="Ezra D."/>
            <person name="Gonzalez J."/>
            <person name="Henrissat B."/>
            <person name="Kuo A."/>
            <person name="Liang C."/>
            <person name="Lipzen A."/>
            <person name="Lutzoni F."/>
            <person name="Magnuson J."/>
            <person name="Mondo S."/>
            <person name="Nolan M."/>
            <person name="Ohm R."/>
            <person name="Pangilinan J."/>
            <person name="Park H.-J."/>
            <person name="Ramirez L."/>
            <person name="Alfaro M."/>
            <person name="Sun H."/>
            <person name="Tritt A."/>
            <person name="Yoshinaga Y."/>
            <person name="Zwiers L.-H."/>
            <person name="Turgeon B."/>
            <person name="Goodwin S."/>
            <person name="Spatafora J."/>
            <person name="Crous P."/>
            <person name="Grigoriev I."/>
        </authorList>
    </citation>
    <scope>NUCLEOTIDE SEQUENCE</scope>
    <source>
        <strain evidence="1">SCOH1-5</strain>
    </source>
</reference>
<dbReference type="Proteomes" id="UP000799539">
    <property type="component" value="Unassembled WGS sequence"/>
</dbReference>
<dbReference type="AlphaFoldDB" id="A0A6A6F1K7"/>
<dbReference type="EMBL" id="ML992707">
    <property type="protein sequence ID" value="KAF2207069.1"/>
    <property type="molecule type" value="Genomic_DNA"/>
</dbReference>
<keyword evidence="2" id="KW-1185">Reference proteome</keyword>
<protein>
    <submittedName>
        <fullName evidence="1">Uncharacterized protein</fullName>
    </submittedName>
</protein>